<feature type="binding site" evidence="7 8">
    <location>
        <position position="107"/>
    </location>
    <ligand>
        <name>S-adenosyl-L-methionine</name>
        <dbReference type="ChEBI" id="CHEBI:59789"/>
    </ligand>
</feature>
<feature type="domain" description="Ribosomal RNA adenine methylase transferase N-terminal" evidence="9">
    <location>
        <begin position="20"/>
        <end position="192"/>
    </location>
</feature>
<dbReference type="InterPro" id="IPR023165">
    <property type="entry name" value="rRNA_Ade_diMease-like_C"/>
</dbReference>
<evidence type="ECO:0000256" key="8">
    <source>
        <dbReference type="PROSITE-ProRule" id="PRU01026"/>
    </source>
</evidence>
<dbReference type="EMBL" id="AAOF01000001">
    <property type="protein sequence ID" value="EAR23300.1"/>
    <property type="molecule type" value="Genomic_DNA"/>
</dbReference>
<comment type="subcellular location">
    <subcellularLocation>
        <location evidence="7">Cytoplasm</location>
    </subcellularLocation>
</comment>
<reference evidence="10 11" key="1">
    <citation type="submission" date="2006-02" db="EMBL/GenBank/DDBJ databases">
        <authorList>
            <person name="Waterbury J."/>
            <person name="Ferriera S."/>
            <person name="Johnson J."/>
            <person name="Kravitz S."/>
            <person name="Halpern A."/>
            <person name="Remington K."/>
            <person name="Beeson K."/>
            <person name="Tran B."/>
            <person name="Rogers Y.-H."/>
            <person name="Friedman R."/>
            <person name="Venter J.C."/>
        </authorList>
    </citation>
    <scope>NUCLEOTIDE SEQUENCE [LARGE SCALE GENOMIC DNA]</scope>
    <source>
        <strain evidence="10 11">Nb-231</strain>
    </source>
</reference>
<evidence type="ECO:0000256" key="4">
    <source>
        <dbReference type="ARBA" id="ARBA00022679"/>
    </source>
</evidence>
<dbReference type="GO" id="GO:0052908">
    <property type="term" value="F:16S rRNA (adenine(1518)-N(6)/adenine(1519)-N(6))-dimethyltransferase activity"/>
    <property type="evidence" value="ECO:0007669"/>
    <property type="project" value="UniProtKB-EC"/>
</dbReference>
<feature type="binding site" evidence="7 8">
    <location>
        <position position="13"/>
    </location>
    <ligand>
        <name>S-adenosyl-L-methionine</name>
        <dbReference type="ChEBI" id="CHEBI:59789"/>
    </ligand>
</feature>
<sequence>MSQHRARRRFGQNFLHDPSILHRMVDSIDPRPGQCCIEIGSGLGALTRPLLERARALVAIELDRDLIEPLRRCCDGAGELEIIQADALGLDFACFRQGPEKLRVIGNLPYNIATPLLFHVTGFAEHLEDAHFLLQKEVVERMAAGAGQASYGRLSVMIQYRCRVEPLFDVLPNAFRPVPKVTSSWVRLTPLSRPPRGTWDDEPRLAEVVARAFGQRRKTLRNALRGMISEQQIKAAGIEPSARAETIDLDHYLRLAEVMAKRSPGNTPLRA</sequence>
<keyword evidence="3 7" id="KW-0489">Methyltransferase</keyword>
<dbReference type="PANTHER" id="PTHR11727:SF7">
    <property type="entry name" value="DIMETHYLADENOSINE TRANSFERASE-RELATED"/>
    <property type="match status" value="1"/>
</dbReference>
<comment type="similarity">
    <text evidence="7">Belongs to the class I-like SAM-binding methyltransferase superfamily. rRNA adenine N(6)-methyltransferase family. RsmA subfamily.</text>
</comment>
<comment type="function">
    <text evidence="7">Specifically dimethylates two adjacent adenosines (A1518 and A1519) in the loop of a conserved hairpin near the 3'-end of 16S rRNA in the 30S particle. May play a critical role in biogenesis of 30S subunits.</text>
</comment>
<feature type="binding site" evidence="7 8">
    <location>
        <position position="15"/>
    </location>
    <ligand>
        <name>S-adenosyl-L-methionine</name>
        <dbReference type="ChEBI" id="CHEBI:59789"/>
    </ligand>
</feature>
<dbReference type="GO" id="GO:0005829">
    <property type="term" value="C:cytosol"/>
    <property type="evidence" value="ECO:0007669"/>
    <property type="project" value="TreeGrafter"/>
</dbReference>
<gene>
    <name evidence="7" type="primary">rsmA</name>
    <name evidence="7" type="synonym">ksgA</name>
    <name evidence="10" type="ORF">NB231_15808</name>
</gene>
<evidence type="ECO:0000256" key="7">
    <source>
        <dbReference type="HAMAP-Rule" id="MF_00607"/>
    </source>
</evidence>
<dbReference type="STRING" id="314278.NB231_15808"/>
<dbReference type="HAMAP" id="MF_00607">
    <property type="entry name" value="16SrRNA_methyltr_A"/>
    <property type="match status" value="1"/>
</dbReference>
<organism evidence="10 11">
    <name type="scientific">Nitrococcus mobilis Nb-231</name>
    <dbReference type="NCBI Taxonomy" id="314278"/>
    <lineage>
        <taxon>Bacteria</taxon>
        <taxon>Pseudomonadati</taxon>
        <taxon>Pseudomonadota</taxon>
        <taxon>Gammaproteobacteria</taxon>
        <taxon>Chromatiales</taxon>
        <taxon>Ectothiorhodospiraceae</taxon>
        <taxon>Nitrococcus</taxon>
    </lineage>
</organism>
<dbReference type="OrthoDB" id="9814755at2"/>
<evidence type="ECO:0000256" key="2">
    <source>
        <dbReference type="ARBA" id="ARBA00022552"/>
    </source>
</evidence>
<dbReference type="GO" id="GO:0003723">
    <property type="term" value="F:RNA binding"/>
    <property type="evidence" value="ECO:0007669"/>
    <property type="project" value="UniProtKB-UniRule"/>
</dbReference>
<feature type="binding site" evidence="7 8">
    <location>
        <position position="40"/>
    </location>
    <ligand>
        <name>S-adenosyl-L-methionine</name>
        <dbReference type="ChEBI" id="CHEBI:59789"/>
    </ligand>
</feature>
<dbReference type="NCBIfam" id="TIGR00755">
    <property type="entry name" value="ksgA"/>
    <property type="match status" value="1"/>
</dbReference>
<dbReference type="InterPro" id="IPR020596">
    <property type="entry name" value="rRNA_Ade_Mease_Trfase_CS"/>
</dbReference>
<keyword evidence="11" id="KW-1185">Reference proteome</keyword>
<keyword evidence="6 7" id="KW-0694">RNA-binding</keyword>
<dbReference type="EC" id="2.1.1.182" evidence="7"/>
<dbReference type="Proteomes" id="UP000003374">
    <property type="component" value="Unassembled WGS sequence"/>
</dbReference>
<dbReference type="SMART" id="SM00650">
    <property type="entry name" value="rADc"/>
    <property type="match status" value="1"/>
</dbReference>
<evidence type="ECO:0000256" key="3">
    <source>
        <dbReference type="ARBA" id="ARBA00022603"/>
    </source>
</evidence>
<dbReference type="SUPFAM" id="SSF53335">
    <property type="entry name" value="S-adenosyl-L-methionine-dependent methyltransferases"/>
    <property type="match status" value="1"/>
</dbReference>
<feature type="binding site" evidence="7 8">
    <location>
        <position position="61"/>
    </location>
    <ligand>
        <name>S-adenosyl-L-methionine</name>
        <dbReference type="ChEBI" id="CHEBI:59789"/>
    </ligand>
</feature>
<dbReference type="CDD" id="cd02440">
    <property type="entry name" value="AdoMet_MTases"/>
    <property type="match status" value="1"/>
</dbReference>
<evidence type="ECO:0000259" key="9">
    <source>
        <dbReference type="SMART" id="SM00650"/>
    </source>
</evidence>
<protein>
    <recommendedName>
        <fullName evidence="7">Ribosomal RNA small subunit methyltransferase A</fullName>
        <ecNumber evidence="7">2.1.1.182</ecNumber>
    </recommendedName>
    <alternativeName>
        <fullName evidence="7">16S rRNA (adenine(1518)-N(6)/adenine(1519)-N(6))-dimethyltransferase</fullName>
    </alternativeName>
    <alternativeName>
        <fullName evidence="7">16S rRNA dimethyladenosine transferase</fullName>
    </alternativeName>
    <alternativeName>
        <fullName evidence="7">16S rRNA dimethylase</fullName>
    </alternativeName>
    <alternativeName>
        <fullName evidence="7">S-adenosylmethionine-6-N', N'-adenosyl(rRNA) dimethyltransferase</fullName>
    </alternativeName>
</protein>
<dbReference type="RefSeq" id="WP_005004427.1">
    <property type="nucleotide sequence ID" value="NZ_CH672427.1"/>
</dbReference>
<dbReference type="Gene3D" id="1.10.8.100">
    <property type="entry name" value="Ribosomal RNA adenine dimethylase-like, domain 2"/>
    <property type="match status" value="1"/>
</dbReference>
<dbReference type="PANTHER" id="PTHR11727">
    <property type="entry name" value="DIMETHYLADENOSINE TRANSFERASE"/>
    <property type="match status" value="1"/>
</dbReference>
<dbReference type="InterPro" id="IPR020598">
    <property type="entry name" value="rRNA_Ade_methylase_Trfase_N"/>
</dbReference>
<dbReference type="HOGENOM" id="CLU_041220_0_1_6"/>
<dbReference type="AlphaFoldDB" id="A4BLW2"/>
<keyword evidence="4 7" id="KW-0808">Transferase</keyword>
<keyword evidence="1 7" id="KW-0963">Cytoplasm</keyword>
<dbReference type="Gene3D" id="3.40.50.150">
    <property type="entry name" value="Vaccinia Virus protein VP39"/>
    <property type="match status" value="1"/>
</dbReference>
<keyword evidence="2 7" id="KW-0698">rRNA processing</keyword>
<dbReference type="PROSITE" id="PS01131">
    <property type="entry name" value="RRNA_A_DIMETH"/>
    <property type="match status" value="1"/>
</dbReference>
<feature type="binding site" evidence="7 8">
    <location>
        <position position="86"/>
    </location>
    <ligand>
        <name>S-adenosyl-L-methionine</name>
        <dbReference type="ChEBI" id="CHEBI:59789"/>
    </ligand>
</feature>
<proteinExistence type="inferred from homology"/>
<dbReference type="InterPro" id="IPR029063">
    <property type="entry name" value="SAM-dependent_MTases_sf"/>
</dbReference>
<evidence type="ECO:0000313" key="10">
    <source>
        <dbReference type="EMBL" id="EAR23300.1"/>
    </source>
</evidence>
<evidence type="ECO:0000256" key="6">
    <source>
        <dbReference type="ARBA" id="ARBA00022884"/>
    </source>
</evidence>
<dbReference type="InterPro" id="IPR001737">
    <property type="entry name" value="KsgA/Erm"/>
</dbReference>
<keyword evidence="5 7" id="KW-0949">S-adenosyl-L-methionine</keyword>
<name>A4BLW2_9GAMM</name>
<dbReference type="Pfam" id="PF00398">
    <property type="entry name" value="RrnaAD"/>
    <property type="match status" value="1"/>
</dbReference>
<evidence type="ECO:0000256" key="5">
    <source>
        <dbReference type="ARBA" id="ARBA00022691"/>
    </source>
</evidence>
<dbReference type="InterPro" id="IPR011530">
    <property type="entry name" value="rRNA_adenine_dimethylase"/>
</dbReference>
<dbReference type="PROSITE" id="PS51689">
    <property type="entry name" value="SAM_RNA_A_N6_MT"/>
    <property type="match status" value="1"/>
</dbReference>
<evidence type="ECO:0000256" key="1">
    <source>
        <dbReference type="ARBA" id="ARBA00022490"/>
    </source>
</evidence>
<comment type="catalytic activity">
    <reaction evidence="7">
        <text>adenosine(1518)/adenosine(1519) in 16S rRNA + 4 S-adenosyl-L-methionine = N(6)-dimethyladenosine(1518)/N(6)-dimethyladenosine(1519) in 16S rRNA + 4 S-adenosyl-L-homocysteine + 4 H(+)</text>
        <dbReference type="Rhea" id="RHEA:19609"/>
        <dbReference type="Rhea" id="RHEA-COMP:10232"/>
        <dbReference type="Rhea" id="RHEA-COMP:10233"/>
        <dbReference type="ChEBI" id="CHEBI:15378"/>
        <dbReference type="ChEBI" id="CHEBI:57856"/>
        <dbReference type="ChEBI" id="CHEBI:59789"/>
        <dbReference type="ChEBI" id="CHEBI:74411"/>
        <dbReference type="ChEBI" id="CHEBI:74493"/>
        <dbReference type="EC" id="2.1.1.182"/>
    </reaction>
</comment>
<dbReference type="eggNOG" id="COG0030">
    <property type="taxonomic scope" value="Bacteria"/>
</dbReference>
<comment type="caution">
    <text evidence="10">The sequence shown here is derived from an EMBL/GenBank/DDBJ whole genome shotgun (WGS) entry which is preliminary data.</text>
</comment>
<evidence type="ECO:0000313" key="11">
    <source>
        <dbReference type="Proteomes" id="UP000003374"/>
    </source>
</evidence>
<dbReference type="FunFam" id="1.10.8.100:FF:000001">
    <property type="entry name" value="Ribosomal RNA small subunit methyltransferase A"/>
    <property type="match status" value="1"/>
</dbReference>
<accession>A4BLW2</accession>